<evidence type="ECO:0000259" key="2">
    <source>
        <dbReference type="PROSITE" id="PS50404"/>
    </source>
</evidence>
<dbReference type="Gene3D" id="1.20.1050.10">
    <property type="match status" value="1"/>
</dbReference>
<evidence type="ECO:0000313" key="4">
    <source>
        <dbReference type="EMBL" id="NMM43280.1"/>
    </source>
</evidence>
<keyword evidence="4" id="KW-0413">Isomerase</keyword>
<dbReference type="AlphaFoldDB" id="A0A7Y0HD54"/>
<dbReference type="CDD" id="cd03191">
    <property type="entry name" value="GST_C_Zeta"/>
    <property type="match status" value="1"/>
</dbReference>
<dbReference type="PANTHER" id="PTHR42673">
    <property type="entry name" value="MALEYLACETOACETATE ISOMERASE"/>
    <property type="match status" value="1"/>
</dbReference>
<dbReference type="SUPFAM" id="SSF47616">
    <property type="entry name" value="GST C-terminal domain-like"/>
    <property type="match status" value="1"/>
</dbReference>
<dbReference type="PROSITE" id="PS50405">
    <property type="entry name" value="GST_CTER"/>
    <property type="match status" value="1"/>
</dbReference>
<name>A0A7Y0HD54_9PROT</name>
<dbReference type="GO" id="GO:0016034">
    <property type="term" value="F:maleylacetoacetate isomerase activity"/>
    <property type="evidence" value="ECO:0007669"/>
    <property type="project" value="UniProtKB-EC"/>
</dbReference>
<dbReference type="Pfam" id="PF13410">
    <property type="entry name" value="GST_C_2"/>
    <property type="match status" value="1"/>
</dbReference>
<dbReference type="GO" id="GO:0005737">
    <property type="term" value="C:cytoplasm"/>
    <property type="evidence" value="ECO:0007669"/>
    <property type="project" value="InterPro"/>
</dbReference>
<dbReference type="RefSeq" id="WP_169623571.1">
    <property type="nucleotide sequence ID" value="NZ_JABBNT010000001.1"/>
</dbReference>
<dbReference type="SUPFAM" id="SSF52833">
    <property type="entry name" value="Thioredoxin-like"/>
    <property type="match status" value="1"/>
</dbReference>
<dbReference type="GO" id="GO:0006559">
    <property type="term" value="P:L-phenylalanine catabolic process"/>
    <property type="evidence" value="ECO:0007669"/>
    <property type="project" value="TreeGrafter"/>
</dbReference>
<dbReference type="GO" id="GO:0004364">
    <property type="term" value="F:glutathione transferase activity"/>
    <property type="evidence" value="ECO:0007669"/>
    <property type="project" value="TreeGrafter"/>
</dbReference>
<dbReference type="InterPro" id="IPR040079">
    <property type="entry name" value="Glutathione_S-Trfase"/>
</dbReference>
<dbReference type="InterPro" id="IPR034333">
    <property type="entry name" value="GST_Zeta_N"/>
</dbReference>
<feature type="domain" description="GST N-terminal" evidence="2">
    <location>
        <begin position="1"/>
        <end position="81"/>
    </location>
</feature>
<dbReference type="SFLD" id="SFLDG00358">
    <property type="entry name" value="Main_(cytGST)"/>
    <property type="match status" value="1"/>
</dbReference>
<gene>
    <name evidence="4" type="primary">maiA</name>
    <name evidence="4" type="ORF">HH303_02240</name>
</gene>
<dbReference type="InterPro" id="IPR004045">
    <property type="entry name" value="Glutathione_S-Trfase_N"/>
</dbReference>
<organism evidence="4 5">
    <name type="scientific">Pacificispira spongiicola</name>
    <dbReference type="NCBI Taxonomy" id="2729598"/>
    <lineage>
        <taxon>Bacteria</taxon>
        <taxon>Pseudomonadati</taxon>
        <taxon>Pseudomonadota</taxon>
        <taxon>Alphaproteobacteria</taxon>
        <taxon>Rhodospirillales</taxon>
        <taxon>Rhodospirillaceae</taxon>
        <taxon>Pacificispira</taxon>
    </lineage>
</organism>
<dbReference type="Proteomes" id="UP000539372">
    <property type="component" value="Unassembled WGS sequence"/>
</dbReference>
<dbReference type="SFLD" id="SFLDS00019">
    <property type="entry name" value="Glutathione_Transferase_(cytos"/>
    <property type="match status" value="1"/>
</dbReference>
<dbReference type="InterPro" id="IPR036282">
    <property type="entry name" value="Glutathione-S-Trfase_C_sf"/>
</dbReference>
<dbReference type="InterPro" id="IPR010987">
    <property type="entry name" value="Glutathione-S-Trfase_C-like"/>
</dbReference>
<dbReference type="InterPro" id="IPR036249">
    <property type="entry name" value="Thioredoxin-like_sf"/>
</dbReference>
<sequence length="210" mass="22366">MKLHGFFRSTASWRVRIACALKGVSLDHQSYKLRRGDQRSDAYLALNPQGLVPALELDDGTVLTQSLAIIEWLEETIPEPHLLPSDPIARAKVRAFALAIAADIHPVQNLKVLFALAGHGLDEAAVNGWAATVITEGLGACEKLIADQDGPYCFGDTVGLADICLVPQIGNAKRFGVDLAAFPKLMAVDAACAQLPAFADAVPGRQADAE</sequence>
<proteinExistence type="inferred from homology"/>
<dbReference type="Pfam" id="PF13409">
    <property type="entry name" value="GST_N_2"/>
    <property type="match status" value="1"/>
</dbReference>
<comment type="caution">
    <text evidence="4">The sequence shown here is derived from an EMBL/GenBank/DDBJ whole genome shotgun (WGS) entry which is preliminary data.</text>
</comment>
<dbReference type="NCBIfam" id="TIGR01262">
    <property type="entry name" value="maiA"/>
    <property type="match status" value="1"/>
</dbReference>
<dbReference type="EMBL" id="JABBNT010000001">
    <property type="protein sequence ID" value="NMM43280.1"/>
    <property type="molecule type" value="Genomic_DNA"/>
</dbReference>
<dbReference type="InterPro" id="IPR034330">
    <property type="entry name" value="GST_Zeta_C"/>
</dbReference>
<accession>A0A7Y0HD54</accession>
<dbReference type="PANTHER" id="PTHR42673:SF4">
    <property type="entry name" value="MALEYLACETOACETATE ISOMERASE"/>
    <property type="match status" value="1"/>
</dbReference>
<dbReference type="CDD" id="cd03042">
    <property type="entry name" value="GST_N_Zeta"/>
    <property type="match status" value="1"/>
</dbReference>
<dbReference type="EC" id="5.2.1.2" evidence="4"/>
<dbReference type="InterPro" id="IPR005955">
    <property type="entry name" value="GST_Zeta"/>
</dbReference>
<dbReference type="Gene3D" id="3.40.30.10">
    <property type="entry name" value="Glutaredoxin"/>
    <property type="match status" value="1"/>
</dbReference>
<evidence type="ECO:0000313" key="5">
    <source>
        <dbReference type="Proteomes" id="UP000539372"/>
    </source>
</evidence>
<dbReference type="GO" id="GO:0006749">
    <property type="term" value="P:glutathione metabolic process"/>
    <property type="evidence" value="ECO:0007669"/>
    <property type="project" value="TreeGrafter"/>
</dbReference>
<feature type="domain" description="GST C-terminal" evidence="3">
    <location>
        <begin position="86"/>
        <end position="210"/>
    </location>
</feature>
<dbReference type="PROSITE" id="PS50404">
    <property type="entry name" value="GST_NTER"/>
    <property type="match status" value="1"/>
</dbReference>
<evidence type="ECO:0000256" key="1">
    <source>
        <dbReference type="ARBA" id="ARBA00010007"/>
    </source>
</evidence>
<evidence type="ECO:0000259" key="3">
    <source>
        <dbReference type="PROSITE" id="PS50405"/>
    </source>
</evidence>
<keyword evidence="5" id="KW-1185">Reference proteome</keyword>
<dbReference type="FunFam" id="1.20.1050.10:FF:000010">
    <property type="entry name" value="Maleylacetoacetate isomerase isoform 1"/>
    <property type="match status" value="1"/>
</dbReference>
<comment type="similarity">
    <text evidence="1">Belongs to the GST superfamily. Zeta family.</text>
</comment>
<reference evidence="4 5" key="1">
    <citation type="submission" date="2020-04" db="EMBL/GenBank/DDBJ databases">
        <title>Rhodospirillaceae bacterium KN72 isolated from deep sea.</title>
        <authorList>
            <person name="Zhang D.-C."/>
        </authorList>
    </citation>
    <scope>NUCLEOTIDE SEQUENCE [LARGE SCALE GENOMIC DNA]</scope>
    <source>
        <strain evidence="4 5">KN72</strain>
    </source>
</reference>
<protein>
    <submittedName>
        <fullName evidence="4">Maleylacetoacetate isomerase</fullName>
        <ecNumber evidence="4">5.2.1.2</ecNumber>
    </submittedName>
</protein>